<name>A0AAE9K690_9CAUD</name>
<sequence length="53" mass="6176">MWAICSFVDNNIMRVRLAGEVICCIFGTDKEAYDFMLKYEIRGRVEQISIQKA</sequence>
<accession>A0AAE9K690</accession>
<gene>
    <name evidence="1" type="ORF">EHEKIMEA_00282</name>
</gene>
<protein>
    <submittedName>
        <fullName evidence="1">Uncharacterized protein</fullName>
    </submittedName>
</protein>
<organism evidence="1 2">
    <name type="scientific">Cronobacter phage LPCS28</name>
    <dbReference type="NCBI Taxonomy" id="2924885"/>
    <lineage>
        <taxon>Viruses</taxon>
        <taxon>Duplodnaviria</taxon>
        <taxon>Heunggongvirae</taxon>
        <taxon>Uroviricota</taxon>
        <taxon>Caudoviricetes</taxon>
        <taxon>Pantevenvirales</taxon>
        <taxon>Straboviridae</taxon>
        <taxon>Nanhuvirus</taxon>
        <taxon>Nanhuvirus LPCS28</taxon>
    </lineage>
</organism>
<dbReference type="EMBL" id="OM638103">
    <property type="protein sequence ID" value="UNY47164.1"/>
    <property type="molecule type" value="Genomic_DNA"/>
</dbReference>
<evidence type="ECO:0000313" key="1">
    <source>
        <dbReference type="EMBL" id="UNY47164.1"/>
    </source>
</evidence>
<keyword evidence="2" id="KW-1185">Reference proteome</keyword>
<evidence type="ECO:0000313" key="2">
    <source>
        <dbReference type="Proteomes" id="UP000832072"/>
    </source>
</evidence>
<proteinExistence type="predicted"/>
<reference evidence="1 2" key="1">
    <citation type="submission" date="2022-02" db="EMBL/GenBank/DDBJ databases">
        <authorList>
            <person name="Tian F."/>
            <person name="Li J."/>
            <person name="Li F."/>
            <person name="Tong Y."/>
        </authorList>
    </citation>
    <scope>NUCLEOTIDE SEQUENCE [LARGE SCALE GENOMIC DNA]</scope>
</reference>
<dbReference type="Proteomes" id="UP000832072">
    <property type="component" value="Segment"/>
</dbReference>